<dbReference type="Gene3D" id="3.90.1150.10">
    <property type="entry name" value="Aspartate Aminotransferase, domain 1"/>
    <property type="match status" value="1"/>
</dbReference>
<dbReference type="PANTHER" id="PTHR11808:SF85">
    <property type="entry name" value="CYSTATHIONINE GAMMA-LYASE-RELATED"/>
    <property type="match status" value="1"/>
</dbReference>
<dbReference type="GO" id="GO:0005737">
    <property type="term" value="C:cytoplasm"/>
    <property type="evidence" value="ECO:0007669"/>
    <property type="project" value="TreeGrafter"/>
</dbReference>
<evidence type="ECO:0000256" key="2">
    <source>
        <dbReference type="ARBA" id="ARBA00022898"/>
    </source>
</evidence>
<keyword evidence="2 3" id="KW-0663">Pyridoxal phosphate</keyword>
<dbReference type="InterPro" id="IPR015424">
    <property type="entry name" value="PyrdxlP-dep_Trfase"/>
</dbReference>
<keyword evidence="7" id="KW-1185">Reference proteome</keyword>
<gene>
    <name evidence="6" type="ORF">G1H10_20390</name>
</gene>
<dbReference type="Pfam" id="PF01053">
    <property type="entry name" value="Cys_Met_Meta_PP"/>
    <property type="match status" value="1"/>
</dbReference>
<evidence type="ECO:0000313" key="7">
    <source>
        <dbReference type="Proteomes" id="UP000475214"/>
    </source>
</evidence>
<dbReference type="GO" id="GO:0030170">
    <property type="term" value="F:pyridoxal phosphate binding"/>
    <property type="evidence" value="ECO:0007669"/>
    <property type="project" value="InterPro"/>
</dbReference>
<dbReference type="GO" id="GO:0004123">
    <property type="term" value="F:cystathionine gamma-lyase activity"/>
    <property type="evidence" value="ECO:0007669"/>
    <property type="project" value="TreeGrafter"/>
</dbReference>
<feature type="modified residue" description="N6-(pyridoxal phosphate)lysine" evidence="3">
    <location>
        <position position="201"/>
    </location>
</feature>
<dbReference type="PIRSF" id="PIRSF001434">
    <property type="entry name" value="CGS"/>
    <property type="match status" value="1"/>
</dbReference>
<accession>A0A6L9SDG1</accession>
<comment type="caution">
    <text evidence="6">The sequence shown here is derived from an EMBL/GenBank/DDBJ whole genome shotgun (WGS) entry which is preliminary data.</text>
</comment>
<dbReference type="EMBL" id="JAAGOA010000015">
    <property type="protein sequence ID" value="NEE02531.1"/>
    <property type="molecule type" value="Genomic_DNA"/>
</dbReference>
<comment type="similarity">
    <text evidence="4">Belongs to the trans-sulfuration enzymes family.</text>
</comment>
<evidence type="ECO:0000256" key="1">
    <source>
        <dbReference type="ARBA" id="ARBA00001933"/>
    </source>
</evidence>
<evidence type="ECO:0000313" key="6">
    <source>
        <dbReference type="EMBL" id="NEE02531.1"/>
    </source>
</evidence>
<dbReference type="InterPro" id="IPR015422">
    <property type="entry name" value="PyrdxlP-dep_Trfase_small"/>
</dbReference>
<dbReference type="GO" id="GO:0019346">
    <property type="term" value="P:transsulfuration"/>
    <property type="evidence" value="ECO:0007669"/>
    <property type="project" value="InterPro"/>
</dbReference>
<dbReference type="PANTHER" id="PTHR11808">
    <property type="entry name" value="TRANS-SULFURATION ENZYME FAMILY MEMBER"/>
    <property type="match status" value="1"/>
</dbReference>
<dbReference type="GO" id="GO:0019343">
    <property type="term" value="P:cysteine biosynthetic process via cystathionine"/>
    <property type="evidence" value="ECO:0007669"/>
    <property type="project" value="TreeGrafter"/>
</dbReference>
<protein>
    <submittedName>
        <fullName evidence="6">Cystathionine gamma-synthase</fullName>
    </submittedName>
</protein>
<evidence type="ECO:0000256" key="5">
    <source>
        <dbReference type="SAM" id="MobiDB-lite"/>
    </source>
</evidence>
<reference evidence="6 7" key="1">
    <citation type="submission" date="2020-02" db="EMBL/GenBank/DDBJ databases">
        <authorList>
            <person name="Li X.-J."/>
            <person name="Han X.-M."/>
        </authorList>
    </citation>
    <scope>NUCLEOTIDE SEQUENCE [LARGE SCALE GENOMIC DNA]</scope>
    <source>
        <strain evidence="6 7">CCTCC AB 2017055</strain>
    </source>
</reference>
<dbReference type="InterPro" id="IPR015421">
    <property type="entry name" value="PyrdxlP-dep_Trfase_major"/>
</dbReference>
<dbReference type="InterPro" id="IPR000277">
    <property type="entry name" value="Cys/Met-Metab_PyrdxlP-dep_enz"/>
</dbReference>
<proteinExistence type="inferred from homology"/>
<evidence type="ECO:0000256" key="3">
    <source>
        <dbReference type="PIRSR" id="PIRSR001434-2"/>
    </source>
</evidence>
<dbReference type="Gene3D" id="3.40.640.10">
    <property type="entry name" value="Type I PLP-dependent aspartate aminotransferase-like (Major domain)"/>
    <property type="match status" value="1"/>
</dbReference>
<dbReference type="RefSeq" id="WP_163741177.1">
    <property type="nucleotide sequence ID" value="NZ_JAAGOA010000015.1"/>
</dbReference>
<feature type="region of interest" description="Disordered" evidence="5">
    <location>
        <begin position="1"/>
        <end position="30"/>
    </location>
</feature>
<organism evidence="6 7">
    <name type="scientific">Phytoactinopolyspora halotolerans</name>
    <dbReference type="NCBI Taxonomy" id="1981512"/>
    <lineage>
        <taxon>Bacteria</taxon>
        <taxon>Bacillati</taxon>
        <taxon>Actinomycetota</taxon>
        <taxon>Actinomycetes</taxon>
        <taxon>Jiangellales</taxon>
        <taxon>Jiangellaceae</taxon>
        <taxon>Phytoactinopolyspora</taxon>
    </lineage>
</organism>
<dbReference type="SUPFAM" id="SSF53383">
    <property type="entry name" value="PLP-dependent transferases"/>
    <property type="match status" value="1"/>
</dbReference>
<comment type="cofactor">
    <cofactor evidence="1 4">
        <name>pyridoxal 5'-phosphate</name>
        <dbReference type="ChEBI" id="CHEBI:597326"/>
    </cofactor>
</comment>
<dbReference type="AlphaFoldDB" id="A0A6L9SDG1"/>
<name>A0A6L9SDG1_9ACTN</name>
<sequence length="362" mass="38708">MAISRDPALSAQTRLVADGRPDPAPDAPLNEPVAFASTYHAGGERGYGRYGNPTWEAFEEVLGGLEQGRALTFASGLAASSAVLALLPDAAADADAVVVAPQTAYLGVLDQLRERRDAGRIELRQVDVSDTDAVRKAAVGAAMIWLESPANPTLEVAEIDAISAAARDSGALTVVDNTFATPLLQRPLEQGADVVVHSVTKLLSGHSDVLLGATVVRDDDLFARLDRHRRLHGAIPGPMEAYLALRGMRTLGVRLERAQATTAELVRRLRDHPAVDVVRYPGFGTICSIEVDGGAAGADRVVDAVRLWVNTTSLGGVESTLERRRRWPAESETVDESLIRMSVGIEDVDDLWRDLARALDTA</sequence>
<evidence type="ECO:0000256" key="4">
    <source>
        <dbReference type="RuleBase" id="RU362118"/>
    </source>
</evidence>
<dbReference type="Proteomes" id="UP000475214">
    <property type="component" value="Unassembled WGS sequence"/>
</dbReference>